<gene>
    <name evidence="1" type="ORF">Vau01_048450</name>
</gene>
<dbReference type="Proteomes" id="UP000612585">
    <property type="component" value="Unassembled WGS sequence"/>
</dbReference>
<dbReference type="Gene3D" id="3.40.50.450">
    <property type="match status" value="1"/>
</dbReference>
<comment type="caution">
    <text evidence="1">The sequence shown here is derived from an EMBL/GenBank/DDBJ whole genome shotgun (WGS) entry which is preliminary data.</text>
</comment>
<accession>A0A8J3Z4T9</accession>
<evidence type="ECO:0000313" key="1">
    <source>
        <dbReference type="EMBL" id="GIJ57329.1"/>
    </source>
</evidence>
<dbReference type="AlphaFoldDB" id="A0A8J3Z4T9"/>
<name>A0A8J3Z4T9_9ACTN</name>
<dbReference type="RefSeq" id="WP_203996568.1">
    <property type="nucleotide sequence ID" value="NZ_BOPG01000030.1"/>
</dbReference>
<proteinExistence type="predicted"/>
<protein>
    <recommendedName>
        <fullName evidence="3">DUF1273 family protein</fullName>
    </recommendedName>
</protein>
<organism evidence="1 2">
    <name type="scientific">Virgisporangium aurantiacum</name>
    <dbReference type="NCBI Taxonomy" id="175570"/>
    <lineage>
        <taxon>Bacteria</taxon>
        <taxon>Bacillati</taxon>
        <taxon>Actinomycetota</taxon>
        <taxon>Actinomycetes</taxon>
        <taxon>Micromonosporales</taxon>
        <taxon>Micromonosporaceae</taxon>
        <taxon>Virgisporangium</taxon>
    </lineage>
</organism>
<dbReference type="EMBL" id="BOPG01000030">
    <property type="protein sequence ID" value="GIJ57329.1"/>
    <property type="molecule type" value="Genomic_DNA"/>
</dbReference>
<sequence>MHQVIVASGHLVDAPDRPVPRFPQERVPWVTGQIEAVFDEWQVGPSTTLICGGARGADIIAAEAALARGAHVVVCLALPPDRFVEQSVDLPGTDWAARFRRLLEVADVRELRDPPAGDEVFTRTNEWMVDLARSLHPEPRAVLVWNGQAGDGVGGTAHMVHRLGYDRDDPRVRVIDPTP</sequence>
<keyword evidence="2" id="KW-1185">Reference proteome</keyword>
<reference evidence="1" key="1">
    <citation type="submission" date="2021-01" db="EMBL/GenBank/DDBJ databases">
        <title>Whole genome shotgun sequence of Virgisporangium aurantiacum NBRC 16421.</title>
        <authorList>
            <person name="Komaki H."/>
            <person name="Tamura T."/>
        </authorList>
    </citation>
    <scope>NUCLEOTIDE SEQUENCE</scope>
    <source>
        <strain evidence="1">NBRC 16421</strain>
    </source>
</reference>
<evidence type="ECO:0000313" key="2">
    <source>
        <dbReference type="Proteomes" id="UP000612585"/>
    </source>
</evidence>
<evidence type="ECO:0008006" key="3">
    <source>
        <dbReference type="Google" id="ProtNLM"/>
    </source>
</evidence>
<dbReference type="SUPFAM" id="SSF102405">
    <property type="entry name" value="MCP/YpsA-like"/>
    <property type="match status" value="1"/>
</dbReference>